<organism evidence="1">
    <name type="scientific">Corethron hystrix</name>
    <dbReference type="NCBI Taxonomy" id="216773"/>
    <lineage>
        <taxon>Eukaryota</taxon>
        <taxon>Sar</taxon>
        <taxon>Stramenopiles</taxon>
        <taxon>Ochrophyta</taxon>
        <taxon>Bacillariophyta</taxon>
        <taxon>Coscinodiscophyceae</taxon>
        <taxon>Corethrophycidae</taxon>
        <taxon>Corethrales</taxon>
        <taxon>Corethraceae</taxon>
        <taxon>Corethron</taxon>
    </lineage>
</organism>
<accession>A0A7S1BXE8</accession>
<proteinExistence type="predicted"/>
<sequence length="321" mass="36240">MSSPDPSPPALLQSTVVAGPKVNKVTNKGFRTLEDSFFQCNIVGRYTTWDSYGEEPDGRSDKIWEDNDEVVESLNYVEAQDSDSNLFLRDYKHKRLKEITINANQIPEMNRLEEKTTSLWRNFRQLLSHATNVSPIRILDVSSPKAFGDILDRLSGFFQKNKQFENLPDPFLVVLHAHDASEPHSVSLNLSLRSLAPQTPGALLVQIDGNSVGMGSDSLPALIVYDGKRGQVIDSRFKGDGEGTFYEVEDLKRILCSKYGLVIEKFAKSGTTVETKKQKDKCMEHAEHYEEKCQERRLRSNSYDSLDAELDQLCADFRGPI</sequence>
<dbReference type="EMBL" id="HBFR01036822">
    <property type="protein sequence ID" value="CAD8899597.1"/>
    <property type="molecule type" value="Transcribed_RNA"/>
</dbReference>
<name>A0A7S1BXE8_9STRA</name>
<dbReference type="AlphaFoldDB" id="A0A7S1BXE8"/>
<reference evidence="1" key="1">
    <citation type="submission" date="2021-01" db="EMBL/GenBank/DDBJ databases">
        <authorList>
            <person name="Corre E."/>
            <person name="Pelletier E."/>
            <person name="Niang G."/>
            <person name="Scheremetjew M."/>
            <person name="Finn R."/>
            <person name="Kale V."/>
            <person name="Holt S."/>
            <person name="Cochrane G."/>
            <person name="Meng A."/>
            <person name="Brown T."/>
            <person name="Cohen L."/>
        </authorList>
    </citation>
    <scope>NUCLEOTIDE SEQUENCE</scope>
    <source>
        <strain evidence="1">308</strain>
    </source>
</reference>
<evidence type="ECO:0008006" key="2">
    <source>
        <dbReference type="Google" id="ProtNLM"/>
    </source>
</evidence>
<gene>
    <name evidence="1" type="ORF">CHYS00102_LOCUS26813</name>
</gene>
<protein>
    <recommendedName>
        <fullName evidence="2">Phosducin thioredoxin-like domain-containing protein</fullName>
    </recommendedName>
</protein>
<evidence type="ECO:0000313" key="1">
    <source>
        <dbReference type="EMBL" id="CAD8899597.1"/>
    </source>
</evidence>